<keyword evidence="4" id="KW-1185">Reference proteome</keyword>
<evidence type="ECO:0000256" key="1">
    <source>
        <dbReference type="SAM" id="MobiDB-lite"/>
    </source>
</evidence>
<dbReference type="SUPFAM" id="SSF56059">
    <property type="entry name" value="Glutathione synthetase ATP-binding domain-like"/>
    <property type="match status" value="1"/>
</dbReference>
<name>A0ABQ0KXG5_MYCCL</name>
<gene>
    <name evidence="3" type="ORF">MCHLO_01201</name>
</gene>
<dbReference type="Gene3D" id="3.30.1490.20">
    <property type="entry name" value="ATP-grasp fold, A domain"/>
    <property type="match status" value="1"/>
</dbReference>
<evidence type="ECO:0000313" key="4">
    <source>
        <dbReference type="Proteomes" id="UP000815677"/>
    </source>
</evidence>
<feature type="domain" description="PurT/PurK-like preATP-grasp" evidence="2">
    <location>
        <begin position="1"/>
        <end position="88"/>
    </location>
</feature>
<protein>
    <submittedName>
        <fullName evidence="3">Phosphoribosylaminoimidazole carboxylase</fullName>
    </submittedName>
</protein>
<dbReference type="Gene3D" id="3.40.50.20">
    <property type="match status" value="1"/>
</dbReference>
<dbReference type="SUPFAM" id="SSF52440">
    <property type="entry name" value="PreATP-grasp domain"/>
    <property type="match status" value="1"/>
</dbReference>
<dbReference type="EMBL" id="DF839127">
    <property type="protein sequence ID" value="GAT43525.1"/>
    <property type="molecule type" value="Genomic_DNA"/>
</dbReference>
<dbReference type="Proteomes" id="UP000815677">
    <property type="component" value="Unassembled WGS sequence"/>
</dbReference>
<dbReference type="PANTHER" id="PTHR11609:SF5">
    <property type="entry name" value="PHOSPHORIBOSYLAMINOIMIDAZOLE CARBOXYLASE"/>
    <property type="match status" value="1"/>
</dbReference>
<proteinExistence type="predicted"/>
<dbReference type="Pfam" id="PF22660">
    <property type="entry name" value="RS_preATP-grasp-like"/>
    <property type="match status" value="1"/>
</dbReference>
<organism evidence="3 4">
    <name type="scientific">Mycena chlorophos</name>
    <name type="common">Agaric fungus</name>
    <name type="synonym">Agaricus chlorophos</name>
    <dbReference type="NCBI Taxonomy" id="658473"/>
    <lineage>
        <taxon>Eukaryota</taxon>
        <taxon>Fungi</taxon>
        <taxon>Dikarya</taxon>
        <taxon>Basidiomycota</taxon>
        <taxon>Agaricomycotina</taxon>
        <taxon>Agaricomycetes</taxon>
        <taxon>Agaricomycetidae</taxon>
        <taxon>Agaricales</taxon>
        <taxon>Marasmiineae</taxon>
        <taxon>Mycenaceae</taxon>
        <taxon>Mycena</taxon>
    </lineage>
</organism>
<dbReference type="InterPro" id="IPR016185">
    <property type="entry name" value="PreATP-grasp_dom_sf"/>
</dbReference>
<sequence length="254" mass="26497">MLAASASLLNIKTVILDGGEHGPAKQVVPPLSSQHAHNDGSFSDPAKLKELDAKIDVLTAEIEYVDADALEQAGCVVHPSPSTIKLIQDKLAQKQHLQTRGCPISAFIPVESIVESIRAAAGSLGLPLMLKSRTLGTLLSALPSSPSAETEAAAKGSGFSHAHPLVGVIMGSDSNLPVMLPRGPHPRLIRYPVRVDHRLRASDAGSAGRVCKQCGAAGVAGGHRWCGWGYAFARHGRCDDGAAGYRGLSQGELA</sequence>
<dbReference type="InterPro" id="IPR013815">
    <property type="entry name" value="ATP_grasp_subdomain_1"/>
</dbReference>
<reference evidence="3" key="1">
    <citation type="submission" date="2014-09" db="EMBL/GenBank/DDBJ databases">
        <title>Genome sequence of the luminous mushroom Mycena chlorophos for searching fungal bioluminescence genes.</title>
        <authorList>
            <person name="Tanaka Y."/>
            <person name="Kasuga D."/>
            <person name="Oba Y."/>
            <person name="Hase S."/>
            <person name="Sato K."/>
            <person name="Oba Y."/>
            <person name="Sakakibara Y."/>
        </authorList>
    </citation>
    <scope>NUCLEOTIDE SEQUENCE</scope>
</reference>
<dbReference type="PANTHER" id="PTHR11609">
    <property type="entry name" value="PURINE BIOSYNTHESIS PROTEIN 6/7, PUR6/7"/>
    <property type="match status" value="1"/>
</dbReference>
<feature type="region of interest" description="Disordered" evidence="1">
    <location>
        <begin position="25"/>
        <end position="44"/>
    </location>
</feature>
<evidence type="ECO:0000313" key="3">
    <source>
        <dbReference type="EMBL" id="GAT43525.1"/>
    </source>
</evidence>
<dbReference type="InterPro" id="IPR054350">
    <property type="entry name" value="PurT/PurK_preATP-grasp"/>
</dbReference>
<evidence type="ECO:0000259" key="2">
    <source>
        <dbReference type="Pfam" id="PF22660"/>
    </source>
</evidence>
<accession>A0ABQ0KXG5</accession>